<dbReference type="InterPro" id="IPR013506">
    <property type="entry name" value="Topo_IIA_bsu_dom2"/>
</dbReference>
<dbReference type="PANTHER" id="PTHR45866:SF1">
    <property type="entry name" value="DNA GYRASE SUBUNIT B, MITOCHONDRIAL"/>
    <property type="match status" value="1"/>
</dbReference>
<dbReference type="PROSITE" id="PS00177">
    <property type="entry name" value="TOPOISOMERASE_II"/>
    <property type="match status" value="1"/>
</dbReference>
<dbReference type="AlphaFoldDB" id="A0A2H0AL37"/>
<dbReference type="InterPro" id="IPR000565">
    <property type="entry name" value="Topo_IIA_B"/>
</dbReference>
<comment type="similarity">
    <text evidence="3">Belongs to the type II topoisomerase GyrB family.</text>
</comment>
<dbReference type="InterPro" id="IPR013759">
    <property type="entry name" value="Topo_IIA_B_C"/>
</dbReference>
<proteinExistence type="inferred from homology"/>
<dbReference type="Pfam" id="PF00204">
    <property type="entry name" value="DNA_gyraseB"/>
    <property type="match status" value="1"/>
</dbReference>
<dbReference type="Pfam" id="PF00986">
    <property type="entry name" value="DNA_gyraseB_C"/>
    <property type="match status" value="1"/>
</dbReference>
<sequence length="640" mass="71268">MVKKEKKEGSYTAADIYVLEGLEPVRKRPGMYIGTTDTAGLLHLIWEVVDNSIDEAMAGFATDIEVRLLKGNVVSVLDNGRGIPVEMHKQTKKSALETVMTTLHAGGKFGGESYKVSGGLHGVGVSVVNALSQELKVEVCRDGKLYIQEYERGKPKQKVKEAGKCGATGTKVTFSPDPLVFPKIEFERRRILDHLREQAYLTKGIRIVFLDEREDIPYYYAFKFDGGIKSFLDYLNEDGERLVHENIFYVEKEHRGVGVEASFAYNEGIETEELSFANNIHTTDGGMHSTGFRSALTRVLNDYARTEGFIKEKDGNLTGDDVREGLTTIVSVKLREPQFEGQTKARLGNTEARTAVETVVGESLKIFLETHPNDARAMVGKTLLAAKARAAAKAAKDTILRRGALDGLALPGKLADCQTKSAEEGELFIVEGDSAGGSAKQGRDRKFQAILPLRGKILNVEKSRVDKILANKEIRSLVIALGTAIAEEFDISKLRYHKIIIMTDADVDGAHIRTLLLSLFYRHFPKIIEDGYLYIATPPLYRLQSGKAFKYAYDDAQKEKAVKEFKSASLNVQRYKGLGEMNPGQLWETTMDPKTRILKQITIEDGREADRLFDILMGSEVMPRKHFIMSKGHQVANLDF</sequence>
<dbReference type="CDD" id="cd16928">
    <property type="entry name" value="HATPase_GyrB-like"/>
    <property type="match status" value="1"/>
</dbReference>
<dbReference type="FunFam" id="3.30.565.10:FF:000002">
    <property type="entry name" value="DNA gyrase subunit B"/>
    <property type="match status" value="1"/>
</dbReference>
<dbReference type="PANTHER" id="PTHR45866">
    <property type="entry name" value="DNA GYRASE/TOPOISOMERASE SUBUNIT B"/>
    <property type="match status" value="1"/>
</dbReference>
<dbReference type="GO" id="GO:0005524">
    <property type="term" value="F:ATP binding"/>
    <property type="evidence" value="ECO:0007669"/>
    <property type="project" value="UniProtKB-KW"/>
</dbReference>
<evidence type="ECO:0000256" key="7">
    <source>
        <dbReference type="ARBA" id="ARBA00022840"/>
    </source>
</evidence>
<keyword evidence="7" id="KW-0067">ATP-binding</keyword>
<dbReference type="Gene3D" id="3.30.230.10">
    <property type="match status" value="1"/>
</dbReference>
<dbReference type="InterPro" id="IPR036890">
    <property type="entry name" value="HATPase_C_sf"/>
</dbReference>
<dbReference type="NCBIfam" id="NF011501">
    <property type="entry name" value="PRK14939.1"/>
    <property type="match status" value="1"/>
</dbReference>
<dbReference type="CDD" id="cd00822">
    <property type="entry name" value="TopoII_Trans_DNA_gyrase"/>
    <property type="match status" value="1"/>
</dbReference>
<dbReference type="InterPro" id="IPR034160">
    <property type="entry name" value="TOPRIM_GyrB"/>
</dbReference>
<evidence type="ECO:0000259" key="12">
    <source>
        <dbReference type="PROSITE" id="PS50880"/>
    </source>
</evidence>
<evidence type="ECO:0000256" key="2">
    <source>
        <dbReference type="ARBA" id="ARBA00001946"/>
    </source>
</evidence>
<dbReference type="GO" id="GO:0005694">
    <property type="term" value="C:chromosome"/>
    <property type="evidence" value="ECO:0007669"/>
    <property type="project" value="InterPro"/>
</dbReference>
<dbReference type="EMBL" id="PCSK01000030">
    <property type="protein sequence ID" value="PIP46103.1"/>
    <property type="molecule type" value="Genomic_DNA"/>
</dbReference>
<dbReference type="NCBIfam" id="TIGR01059">
    <property type="entry name" value="gyrB"/>
    <property type="match status" value="1"/>
</dbReference>
<dbReference type="PRINTS" id="PR01159">
    <property type="entry name" value="DNAGYRASEB"/>
</dbReference>
<dbReference type="FunFam" id="3.40.50.670:FF:000002">
    <property type="entry name" value="DNA gyrase subunit B"/>
    <property type="match status" value="1"/>
</dbReference>
<dbReference type="Gene3D" id="3.30.565.10">
    <property type="entry name" value="Histidine kinase-like ATPase, C-terminal domain"/>
    <property type="match status" value="1"/>
</dbReference>
<evidence type="ECO:0000313" key="13">
    <source>
        <dbReference type="EMBL" id="PIP46103.1"/>
    </source>
</evidence>
<dbReference type="InterPro" id="IPR013760">
    <property type="entry name" value="Topo_IIA-like_dom_sf"/>
</dbReference>
<comment type="catalytic activity">
    <reaction evidence="1">
        <text>ATP-dependent breakage, passage and rejoining of double-stranded DNA.</text>
        <dbReference type="EC" id="5.6.2.2"/>
    </reaction>
</comment>
<evidence type="ECO:0000256" key="3">
    <source>
        <dbReference type="ARBA" id="ARBA00010708"/>
    </source>
</evidence>
<dbReference type="InterPro" id="IPR001241">
    <property type="entry name" value="Topo_IIA"/>
</dbReference>
<dbReference type="GO" id="GO:0046872">
    <property type="term" value="F:metal ion binding"/>
    <property type="evidence" value="ECO:0007669"/>
    <property type="project" value="UniProtKB-KW"/>
</dbReference>
<dbReference type="InterPro" id="IPR002288">
    <property type="entry name" value="DNA_gyrase_B_C"/>
</dbReference>
<organism evidence="13 14">
    <name type="scientific">Candidatus Colwellbacteria bacterium CG23_combo_of_CG06-09_8_20_14_all_42_19</name>
    <dbReference type="NCBI Taxonomy" id="1974541"/>
    <lineage>
        <taxon>Bacteria</taxon>
        <taxon>Candidatus Colwelliibacteriota</taxon>
    </lineage>
</organism>
<evidence type="ECO:0000256" key="6">
    <source>
        <dbReference type="ARBA" id="ARBA00022741"/>
    </source>
</evidence>
<keyword evidence="6" id="KW-0547">Nucleotide-binding</keyword>
<dbReference type="SMART" id="SM00387">
    <property type="entry name" value="HATPase_c"/>
    <property type="match status" value="1"/>
</dbReference>
<dbReference type="Pfam" id="PF02518">
    <property type="entry name" value="HATPase_c"/>
    <property type="match status" value="1"/>
</dbReference>
<dbReference type="GO" id="GO:0006265">
    <property type="term" value="P:DNA topological change"/>
    <property type="evidence" value="ECO:0007669"/>
    <property type="project" value="InterPro"/>
</dbReference>
<dbReference type="InterPro" id="IPR020568">
    <property type="entry name" value="Ribosomal_Su5_D2-typ_SF"/>
</dbReference>
<dbReference type="GO" id="GO:0003677">
    <property type="term" value="F:DNA binding"/>
    <property type="evidence" value="ECO:0007669"/>
    <property type="project" value="UniProtKB-KW"/>
</dbReference>
<dbReference type="Proteomes" id="UP000230007">
    <property type="component" value="Unassembled WGS sequence"/>
</dbReference>
<dbReference type="InterPro" id="IPR006171">
    <property type="entry name" value="TOPRIM_dom"/>
</dbReference>
<dbReference type="SUPFAM" id="SSF56719">
    <property type="entry name" value="Type II DNA topoisomerase"/>
    <property type="match status" value="1"/>
</dbReference>
<reference evidence="13 14" key="1">
    <citation type="submission" date="2017-09" db="EMBL/GenBank/DDBJ databases">
        <title>Depth-based differentiation of microbial function through sediment-hosted aquifers and enrichment of novel symbionts in the deep terrestrial subsurface.</title>
        <authorList>
            <person name="Probst A.J."/>
            <person name="Ladd B."/>
            <person name="Jarett J.K."/>
            <person name="Geller-Mcgrath D.E."/>
            <person name="Sieber C.M."/>
            <person name="Emerson J.B."/>
            <person name="Anantharaman K."/>
            <person name="Thomas B.C."/>
            <person name="Malmstrom R."/>
            <person name="Stieglmeier M."/>
            <person name="Klingl A."/>
            <person name="Woyke T."/>
            <person name="Ryan C.M."/>
            <person name="Banfield J.F."/>
        </authorList>
    </citation>
    <scope>NUCLEOTIDE SEQUENCE [LARGE SCALE GENOMIC DNA]</scope>
    <source>
        <strain evidence="13">CG23_combo_of_CG06-09_8_20_14_all_42_19</strain>
    </source>
</reference>
<comment type="caution">
    <text evidence="13">The sequence shown here is derived from an EMBL/GenBank/DDBJ whole genome shotgun (WGS) entry which is preliminary data.</text>
</comment>
<dbReference type="GO" id="GO:0034335">
    <property type="term" value="F:DNA negative supercoiling activity"/>
    <property type="evidence" value="ECO:0007669"/>
    <property type="project" value="UniProtKB-ARBA"/>
</dbReference>
<name>A0A2H0AL37_9BACT</name>
<dbReference type="SMART" id="SM00433">
    <property type="entry name" value="TOP2c"/>
    <property type="match status" value="1"/>
</dbReference>
<dbReference type="InterPro" id="IPR003594">
    <property type="entry name" value="HATPase_dom"/>
</dbReference>
<dbReference type="SUPFAM" id="SSF55874">
    <property type="entry name" value="ATPase domain of HSP90 chaperone/DNA topoisomerase II/histidine kinase"/>
    <property type="match status" value="1"/>
</dbReference>
<keyword evidence="11 13" id="KW-0413">Isomerase</keyword>
<dbReference type="CDD" id="cd03366">
    <property type="entry name" value="TOPRIM_TopoIIA_GyrB"/>
    <property type="match status" value="1"/>
</dbReference>
<feature type="domain" description="Toprim" evidence="12">
    <location>
        <begin position="425"/>
        <end position="539"/>
    </location>
</feature>
<keyword evidence="5" id="KW-0479">Metal-binding</keyword>
<evidence type="ECO:0000256" key="1">
    <source>
        <dbReference type="ARBA" id="ARBA00000185"/>
    </source>
</evidence>
<evidence type="ECO:0000256" key="8">
    <source>
        <dbReference type="ARBA" id="ARBA00022842"/>
    </source>
</evidence>
<protein>
    <recommendedName>
        <fullName evidence="4">DNA topoisomerase (ATP-hydrolyzing)</fullName>
        <ecNumber evidence="4">5.6.2.2</ecNumber>
    </recommendedName>
</protein>
<accession>A0A2H0AL37</accession>
<dbReference type="Gene3D" id="3.40.50.670">
    <property type="match status" value="1"/>
</dbReference>
<dbReference type="FunFam" id="3.30.230.10:FF:000005">
    <property type="entry name" value="DNA gyrase subunit B"/>
    <property type="match status" value="1"/>
</dbReference>
<dbReference type="InterPro" id="IPR018522">
    <property type="entry name" value="TopoIIA_CS"/>
</dbReference>
<evidence type="ECO:0000256" key="11">
    <source>
        <dbReference type="ARBA" id="ARBA00023235"/>
    </source>
</evidence>
<dbReference type="Pfam" id="PF01751">
    <property type="entry name" value="Toprim"/>
    <property type="match status" value="1"/>
</dbReference>
<comment type="cofactor">
    <cofactor evidence="2">
        <name>Mg(2+)</name>
        <dbReference type="ChEBI" id="CHEBI:18420"/>
    </cofactor>
</comment>
<dbReference type="InterPro" id="IPR011557">
    <property type="entry name" value="GyrB"/>
</dbReference>
<dbReference type="PROSITE" id="PS50880">
    <property type="entry name" value="TOPRIM"/>
    <property type="match status" value="1"/>
</dbReference>
<keyword evidence="8" id="KW-0460">Magnesium</keyword>
<dbReference type="SUPFAM" id="SSF54211">
    <property type="entry name" value="Ribosomal protein S5 domain 2-like"/>
    <property type="match status" value="1"/>
</dbReference>
<keyword evidence="10" id="KW-0238">DNA-binding</keyword>
<evidence type="ECO:0000256" key="9">
    <source>
        <dbReference type="ARBA" id="ARBA00023029"/>
    </source>
</evidence>
<evidence type="ECO:0000256" key="10">
    <source>
        <dbReference type="ARBA" id="ARBA00023125"/>
    </source>
</evidence>
<gene>
    <name evidence="13" type="primary">gyrB</name>
    <name evidence="13" type="ORF">COX15_01530</name>
</gene>
<dbReference type="PRINTS" id="PR00418">
    <property type="entry name" value="TPI2FAMILY"/>
</dbReference>
<evidence type="ECO:0000256" key="5">
    <source>
        <dbReference type="ARBA" id="ARBA00022723"/>
    </source>
</evidence>
<keyword evidence="9" id="KW-0799">Topoisomerase</keyword>
<dbReference type="EC" id="5.6.2.2" evidence="4"/>
<dbReference type="NCBIfam" id="NF004189">
    <property type="entry name" value="PRK05644.1"/>
    <property type="match status" value="1"/>
</dbReference>
<evidence type="ECO:0000256" key="4">
    <source>
        <dbReference type="ARBA" id="ARBA00012895"/>
    </source>
</evidence>
<evidence type="ECO:0000313" key="14">
    <source>
        <dbReference type="Proteomes" id="UP000230007"/>
    </source>
</evidence>
<dbReference type="InterPro" id="IPR014721">
    <property type="entry name" value="Ribsml_uS5_D2-typ_fold_subgr"/>
</dbReference>